<gene>
    <name evidence="1" type="ORF">GSTUAT00008894001</name>
</gene>
<keyword evidence="2" id="KW-1185">Reference proteome</keyword>
<accession>A0A292PK00</accession>
<name>A0A292PK00_9PEZI</name>
<dbReference type="EMBL" id="LN891264">
    <property type="protein sequence ID" value="CUS07025.1"/>
    <property type="molecule type" value="Genomic_DNA"/>
</dbReference>
<reference evidence="1" key="1">
    <citation type="submission" date="2015-10" db="EMBL/GenBank/DDBJ databases">
        <authorList>
            <person name="Regsiter A."/>
            <person name="william w."/>
        </authorList>
    </citation>
    <scope>NUCLEOTIDE SEQUENCE</scope>
    <source>
        <strain evidence="1">Montdore</strain>
    </source>
</reference>
<evidence type="ECO:0000313" key="2">
    <source>
        <dbReference type="Proteomes" id="UP001412239"/>
    </source>
</evidence>
<dbReference type="AlphaFoldDB" id="A0A292PK00"/>
<protein>
    <submittedName>
        <fullName evidence="1">Uncharacterized protein</fullName>
    </submittedName>
</protein>
<evidence type="ECO:0000313" key="1">
    <source>
        <dbReference type="EMBL" id="CUS07025.1"/>
    </source>
</evidence>
<organism evidence="1 2">
    <name type="scientific">Tuber aestivum</name>
    <name type="common">summer truffle</name>
    <dbReference type="NCBI Taxonomy" id="59557"/>
    <lineage>
        <taxon>Eukaryota</taxon>
        <taxon>Fungi</taxon>
        <taxon>Dikarya</taxon>
        <taxon>Ascomycota</taxon>
        <taxon>Pezizomycotina</taxon>
        <taxon>Pezizomycetes</taxon>
        <taxon>Pezizales</taxon>
        <taxon>Tuberaceae</taxon>
        <taxon>Tuber</taxon>
    </lineage>
</organism>
<proteinExistence type="predicted"/>
<sequence length="322" mass="38091">MSLFYAYIFNFIPVKPTMCSNLNTPFTDVLKMFRFSNCLSPFWPMARPFAPAPQIFFGYNQKLAITTSLWQYGDQPVTFDEHRKIIKTLLNDHLNRYESRGLQLLSRDTQLQNELSDKLLRKRRTLEEEQSRKRQDLFKFFRQDAKERQEQRDMLFERILQKNSELVPLQACLFQSMLHLLLLILLQFELQGQITEKLALQQNFNIRGALERIVLQARLKKIIWRPNGVQTGLDELAETPEFDKELDRVVGARKLVRGDVVHCVRHLYHEVSKHALRNDGFIILANAHHFDKNYRAAMVAFLRMQDKWVSPLDWVETRPPES</sequence>
<dbReference type="Proteomes" id="UP001412239">
    <property type="component" value="Unassembled WGS sequence"/>
</dbReference>